<gene>
    <name evidence="1" type="ORF">INF28_09980</name>
</gene>
<dbReference type="RefSeq" id="WP_226393340.1">
    <property type="nucleotide sequence ID" value="NZ_JADCKB010000022.1"/>
</dbReference>
<dbReference type="AlphaFoldDB" id="A0A9D5LZ92"/>
<name>A0A9D5LZ92_9FIRM</name>
<evidence type="ECO:0000313" key="1">
    <source>
        <dbReference type="EMBL" id="MBE5040786.1"/>
    </source>
</evidence>
<comment type="caution">
    <text evidence="1">The sequence shown here is derived from an EMBL/GenBank/DDBJ whole genome shotgun (WGS) entry which is preliminary data.</text>
</comment>
<evidence type="ECO:0000313" key="2">
    <source>
        <dbReference type="Proteomes" id="UP000806542"/>
    </source>
</evidence>
<dbReference type="EMBL" id="JADCKB010000022">
    <property type="protein sequence ID" value="MBE5040786.1"/>
    <property type="molecule type" value="Genomic_DNA"/>
</dbReference>
<dbReference type="Proteomes" id="UP000806542">
    <property type="component" value="Unassembled WGS sequence"/>
</dbReference>
<keyword evidence="2" id="KW-1185">Reference proteome</keyword>
<protein>
    <submittedName>
        <fullName evidence="1">Uncharacterized protein</fullName>
    </submittedName>
</protein>
<accession>A0A9D5LZ92</accession>
<reference evidence="1" key="1">
    <citation type="submission" date="2020-10" db="EMBL/GenBank/DDBJ databases">
        <title>ChiBAC.</title>
        <authorList>
            <person name="Zenner C."/>
            <person name="Hitch T.C.A."/>
            <person name="Clavel T."/>
        </authorList>
    </citation>
    <scope>NUCLEOTIDE SEQUENCE</scope>
    <source>
        <strain evidence="1">DSM 107454</strain>
    </source>
</reference>
<proteinExistence type="predicted"/>
<organism evidence="1 2">
    <name type="scientific">Ructibacterium gallinarum</name>
    <dbReference type="NCBI Taxonomy" id="2779355"/>
    <lineage>
        <taxon>Bacteria</taxon>
        <taxon>Bacillati</taxon>
        <taxon>Bacillota</taxon>
        <taxon>Clostridia</taxon>
        <taxon>Eubacteriales</taxon>
        <taxon>Oscillospiraceae</taxon>
        <taxon>Ructibacterium</taxon>
    </lineage>
</organism>
<sequence length="105" mass="12291">MMCKTMVCDRCTYILSDFNKVCRDCCFLKCYVDSRGIIYFVRSGIMHKGFKTYYTKSGDRKSREYEKHLFQRSFAEAQSALNATARERKWSVFYGASPADWSTVV</sequence>